<dbReference type="EMBL" id="JWZX01001589">
    <property type="protein sequence ID" value="KOO33143.1"/>
    <property type="molecule type" value="Genomic_DNA"/>
</dbReference>
<dbReference type="GO" id="GO:0007017">
    <property type="term" value="P:microtubule-based process"/>
    <property type="evidence" value="ECO:0007669"/>
    <property type="project" value="InterPro"/>
</dbReference>
<dbReference type="Gene3D" id="3.40.50.1440">
    <property type="entry name" value="Tubulin/FtsZ, GTPase domain"/>
    <property type="match status" value="1"/>
</dbReference>
<evidence type="ECO:0000313" key="5">
    <source>
        <dbReference type="EMBL" id="KOO33143.1"/>
    </source>
</evidence>
<evidence type="ECO:0000256" key="1">
    <source>
        <dbReference type="ARBA" id="ARBA00009636"/>
    </source>
</evidence>
<protein>
    <submittedName>
        <fullName evidence="5">Tubulin beta-2 chain</fullName>
    </submittedName>
</protein>
<evidence type="ECO:0000256" key="3">
    <source>
        <dbReference type="ARBA" id="ARBA00022741"/>
    </source>
</evidence>
<keyword evidence="4" id="KW-0342">GTP-binding</keyword>
<evidence type="ECO:0000256" key="4">
    <source>
        <dbReference type="ARBA" id="ARBA00023134"/>
    </source>
</evidence>
<gene>
    <name evidence="5" type="ORF">Ctob_015740</name>
</gene>
<keyword evidence="6" id="KW-1185">Reference proteome</keyword>
<dbReference type="PANTHER" id="PTHR36527:SF3">
    <property type="entry name" value="OS01G0282866 PROTEIN"/>
    <property type="match status" value="1"/>
</dbReference>
<accession>A0A0M0K442</accession>
<dbReference type="Proteomes" id="UP000037460">
    <property type="component" value="Unassembled WGS sequence"/>
</dbReference>
<dbReference type="InterPro" id="IPR036525">
    <property type="entry name" value="Tubulin/FtsZ_GTPase_sf"/>
</dbReference>
<comment type="caution">
    <text evidence="5">The sequence shown here is derived from an EMBL/GenBank/DDBJ whole genome shotgun (WGS) entry which is preliminary data.</text>
</comment>
<sequence length="431" mass="44591">MSSSPPSLPHSNLMDIEPGILDSVRSGPFGKICRPKNLVFGQSGAGNNWAKGHHTEGAELIDAVLAIDDDSMDKAVRAAIANTGAVAYESLEAALAAEPEEPPPAKCDSLTRDIAMDHDVVRKPPPKGLKMSVGFVIGSKSSYGSKCFALALLALCVPQVSAMATTTPPDGEGIGAHGATSAQTPPLRPLARFCADDVSSGAFDLRGAPMPCSYFSAQPSACASYSIAWTSCPVACGACAPPPPDPSGSMVFMAGAVTSDHPVAGLHSMQMVVSHRRELQTTVTTVADLRAALANTAIARIVLGDGTYILNSTLGSTRSGLEITRSVILEAAAGATVTLNAQASNTTAQANSAQGRTNGPNARRVLYINPGSTGYVQLIRLRITGGYFSCDGACGPNEGGGVFIETGTVTMSSCSVYGNRVRQRVRCHRNP</sequence>
<dbReference type="GO" id="GO:0005874">
    <property type="term" value="C:microtubule"/>
    <property type="evidence" value="ECO:0007669"/>
    <property type="project" value="UniProtKB-KW"/>
</dbReference>
<dbReference type="InterPro" id="IPR000217">
    <property type="entry name" value="Tubulin"/>
</dbReference>
<dbReference type="AlphaFoldDB" id="A0A0M0K442"/>
<organism evidence="5 6">
    <name type="scientific">Chrysochromulina tobinii</name>
    <dbReference type="NCBI Taxonomy" id="1460289"/>
    <lineage>
        <taxon>Eukaryota</taxon>
        <taxon>Haptista</taxon>
        <taxon>Haptophyta</taxon>
        <taxon>Prymnesiophyceae</taxon>
        <taxon>Prymnesiales</taxon>
        <taxon>Chrysochromulinaceae</taxon>
        <taxon>Chrysochromulina</taxon>
    </lineage>
</organism>
<proteinExistence type="inferred from homology"/>
<reference evidence="6" key="1">
    <citation type="journal article" date="2015" name="PLoS Genet.">
        <title>Genome Sequence and Transcriptome Analyses of Chrysochromulina tobin: Metabolic Tools for Enhanced Algal Fitness in the Prominent Order Prymnesiales (Haptophyceae).</title>
        <authorList>
            <person name="Hovde B.T."/>
            <person name="Deodato C.R."/>
            <person name="Hunsperger H.M."/>
            <person name="Ryken S.A."/>
            <person name="Yost W."/>
            <person name="Jha R.K."/>
            <person name="Patterson J."/>
            <person name="Monnat R.J. Jr."/>
            <person name="Barlow S.B."/>
            <person name="Starkenburg S.R."/>
            <person name="Cattolico R.A."/>
        </authorList>
    </citation>
    <scope>NUCLEOTIDE SEQUENCE</scope>
    <source>
        <strain evidence="6">CCMP291</strain>
    </source>
</reference>
<dbReference type="SUPFAM" id="SSF52490">
    <property type="entry name" value="Tubulin nucleotide-binding domain-like"/>
    <property type="match status" value="1"/>
</dbReference>
<keyword evidence="3" id="KW-0547">Nucleotide-binding</keyword>
<dbReference type="GO" id="GO:0005525">
    <property type="term" value="F:GTP binding"/>
    <property type="evidence" value="ECO:0007669"/>
    <property type="project" value="UniProtKB-KW"/>
</dbReference>
<evidence type="ECO:0000256" key="2">
    <source>
        <dbReference type="ARBA" id="ARBA00022701"/>
    </source>
</evidence>
<dbReference type="PANTHER" id="PTHR36527">
    <property type="entry name" value="OS01G0282866 PROTEIN"/>
    <property type="match status" value="1"/>
</dbReference>
<evidence type="ECO:0000313" key="6">
    <source>
        <dbReference type="Proteomes" id="UP000037460"/>
    </source>
</evidence>
<dbReference type="PRINTS" id="PR01161">
    <property type="entry name" value="TUBULIN"/>
</dbReference>
<name>A0A0M0K442_9EUKA</name>
<comment type="similarity">
    <text evidence="1">Belongs to the tubulin family.</text>
</comment>
<dbReference type="SUPFAM" id="SSF51126">
    <property type="entry name" value="Pectin lyase-like"/>
    <property type="match status" value="1"/>
</dbReference>
<dbReference type="InterPro" id="IPR011050">
    <property type="entry name" value="Pectin_lyase_fold/virulence"/>
</dbReference>
<keyword evidence="2" id="KW-0493">Microtubule</keyword>